<dbReference type="RefSeq" id="WP_166918587.1">
    <property type="nucleotide sequence ID" value="NZ_JAASRN010000001.1"/>
</dbReference>
<dbReference type="InterPro" id="IPR006683">
    <property type="entry name" value="Thioestr_dom"/>
</dbReference>
<dbReference type="CDD" id="cd03443">
    <property type="entry name" value="PaaI_thioesterase"/>
    <property type="match status" value="1"/>
</dbReference>
<dbReference type="EMBL" id="JAASRN010000001">
    <property type="protein sequence ID" value="NIK73337.1"/>
    <property type="molecule type" value="Genomic_DNA"/>
</dbReference>
<dbReference type="InterPro" id="IPR003736">
    <property type="entry name" value="PAAI_dom"/>
</dbReference>
<dbReference type="PANTHER" id="PTHR43240">
    <property type="entry name" value="1,4-DIHYDROXY-2-NAPHTHOYL-COA THIOESTERASE 1"/>
    <property type="match status" value="1"/>
</dbReference>
<protein>
    <submittedName>
        <fullName evidence="4">Uncharacterized protein (TIGR00369 family)</fullName>
    </submittedName>
</protein>
<dbReference type="InterPro" id="IPR029069">
    <property type="entry name" value="HotDog_dom_sf"/>
</dbReference>
<accession>A0A846MPV5</accession>
<gene>
    <name evidence="4" type="ORF">FHS56_000823</name>
</gene>
<feature type="domain" description="Thioesterase" evidence="3">
    <location>
        <begin position="53"/>
        <end position="131"/>
    </location>
</feature>
<comment type="caution">
    <text evidence="4">The sequence shown here is derived from an EMBL/GenBank/DDBJ whole genome shotgun (WGS) entry which is preliminary data.</text>
</comment>
<evidence type="ECO:0000313" key="4">
    <source>
        <dbReference type="EMBL" id="NIK73337.1"/>
    </source>
</evidence>
<dbReference type="AlphaFoldDB" id="A0A846MPV5"/>
<dbReference type="Gene3D" id="3.10.129.10">
    <property type="entry name" value="Hotdog Thioesterase"/>
    <property type="match status" value="1"/>
</dbReference>
<name>A0A846MPV5_9BACT</name>
<dbReference type="PANTHER" id="PTHR43240:SF5">
    <property type="entry name" value="1,4-DIHYDROXY-2-NAPHTHOYL-COA THIOESTERASE 1"/>
    <property type="match status" value="1"/>
</dbReference>
<organism evidence="4 5">
    <name type="scientific">Thermonema lapsum</name>
    <dbReference type="NCBI Taxonomy" id="28195"/>
    <lineage>
        <taxon>Bacteria</taxon>
        <taxon>Pseudomonadati</taxon>
        <taxon>Bacteroidota</taxon>
        <taxon>Cytophagia</taxon>
        <taxon>Cytophagales</taxon>
        <taxon>Thermonemataceae</taxon>
        <taxon>Thermonema</taxon>
    </lineage>
</organism>
<keyword evidence="2" id="KW-0378">Hydrolase</keyword>
<dbReference type="Pfam" id="PF03061">
    <property type="entry name" value="4HBT"/>
    <property type="match status" value="1"/>
</dbReference>
<dbReference type="GO" id="GO:0061522">
    <property type="term" value="F:1,4-dihydroxy-2-naphthoyl-CoA thioesterase activity"/>
    <property type="evidence" value="ECO:0007669"/>
    <property type="project" value="TreeGrafter"/>
</dbReference>
<dbReference type="GO" id="GO:0005829">
    <property type="term" value="C:cytosol"/>
    <property type="evidence" value="ECO:0007669"/>
    <property type="project" value="TreeGrafter"/>
</dbReference>
<dbReference type="Proteomes" id="UP000537126">
    <property type="component" value="Unassembled WGS sequence"/>
</dbReference>
<dbReference type="NCBIfam" id="TIGR00369">
    <property type="entry name" value="unchar_dom_1"/>
    <property type="match status" value="1"/>
</dbReference>
<comment type="similarity">
    <text evidence="1">Belongs to the thioesterase PaaI family.</text>
</comment>
<evidence type="ECO:0000256" key="2">
    <source>
        <dbReference type="ARBA" id="ARBA00022801"/>
    </source>
</evidence>
<proteinExistence type="inferred from homology"/>
<evidence type="ECO:0000313" key="5">
    <source>
        <dbReference type="Proteomes" id="UP000537126"/>
    </source>
</evidence>
<dbReference type="SUPFAM" id="SSF54637">
    <property type="entry name" value="Thioesterase/thiol ester dehydrase-isomerase"/>
    <property type="match status" value="1"/>
</dbReference>
<evidence type="ECO:0000256" key="1">
    <source>
        <dbReference type="ARBA" id="ARBA00008324"/>
    </source>
</evidence>
<reference evidence="4 5" key="1">
    <citation type="submission" date="2020-03" db="EMBL/GenBank/DDBJ databases">
        <title>Genomic Encyclopedia of Type Strains, Phase IV (KMG-IV): sequencing the most valuable type-strain genomes for metagenomic binning, comparative biology and taxonomic classification.</title>
        <authorList>
            <person name="Goeker M."/>
        </authorList>
    </citation>
    <scope>NUCLEOTIDE SEQUENCE [LARGE SCALE GENOMIC DNA]</scope>
    <source>
        <strain evidence="4 5">DSM 5718</strain>
    </source>
</reference>
<sequence length="142" mass="15776">MSAKLNQQATLEALHERNKGTMSDFLGIEFTEIGENYLCGKMPVTERSIQPLGILHGGANVVFAETLGSVAANFAVDREKYYCVGLEVNANHLRPVPKGQWIYGRAEAIHLGNTTQVWEIRITNEEGKLTCISRLTMAVKKR</sequence>
<keyword evidence="5" id="KW-1185">Reference proteome</keyword>
<evidence type="ECO:0000259" key="3">
    <source>
        <dbReference type="Pfam" id="PF03061"/>
    </source>
</evidence>